<keyword evidence="6" id="KW-1185">Reference proteome</keyword>
<evidence type="ECO:0000259" key="4">
    <source>
        <dbReference type="PROSITE" id="PS01124"/>
    </source>
</evidence>
<dbReference type="InterPro" id="IPR009057">
    <property type="entry name" value="Homeodomain-like_sf"/>
</dbReference>
<gene>
    <name evidence="5" type="ORF">F1735_29615</name>
</gene>
<dbReference type="PROSITE" id="PS00041">
    <property type="entry name" value="HTH_ARAC_FAMILY_1"/>
    <property type="match status" value="1"/>
</dbReference>
<dbReference type="Pfam" id="PF12833">
    <property type="entry name" value="HTH_18"/>
    <property type="match status" value="1"/>
</dbReference>
<dbReference type="PANTHER" id="PTHR46796">
    <property type="entry name" value="HTH-TYPE TRANSCRIPTIONAL ACTIVATOR RHAS-RELATED"/>
    <property type="match status" value="1"/>
</dbReference>
<comment type="caution">
    <text evidence="5">The sequence shown here is derived from an EMBL/GenBank/DDBJ whole genome shotgun (WGS) entry which is preliminary data.</text>
</comment>
<dbReference type="EMBL" id="WHJF01000133">
    <property type="protein sequence ID" value="NHZ66400.1"/>
    <property type="molecule type" value="Genomic_DNA"/>
</dbReference>
<name>A0ABX0N047_9BURK</name>
<keyword evidence="3" id="KW-0804">Transcription</keyword>
<dbReference type="Pfam" id="PF20240">
    <property type="entry name" value="DUF6597"/>
    <property type="match status" value="1"/>
</dbReference>
<sequence>MGGAARIRALAGTTTVSARTANILDKPDTTPATPKGIVDPLGMARRIRLATYPPAAPLAMFVDYYWIVEWNMGQRAPEIQRVLPYPNAHLVFDRGQSAIHGVVRGAFERSVAGAGRVLGVRFKPGGLRPFIGHPVARLADRTMPFDDVLRVPTMEAEQRVLGGAGDAGMVGAAEAMLLAVLPAPDPRALTAEQAVAAAAAVDGPASVAALCAQMGIEERALQRLFSHYVGVSPKWVIQRYRLQEASWRLARPGPVDLAGLASQLGFFDQAHFTRDFTKLVGTSPLEYWKSQQETRHRGP</sequence>
<dbReference type="SMART" id="SM00342">
    <property type="entry name" value="HTH_ARAC"/>
    <property type="match status" value="1"/>
</dbReference>
<evidence type="ECO:0000256" key="2">
    <source>
        <dbReference type="ARBA" id="ARBA00023125"/>
    </source>
</evidence>
<dbReference type="Proteomes" id="UP000610594">
    <property type="component" value="Unassembled WGS sequence"/>
</dbReference>
<reference evidence="5 6" key="1">
    <citation type="submission" date="2019-10" db="EMBL/GenBank/DDBJ databases">
        <title>Taxonomy of Antarctic Massilia spp.: description of Massilia rubra sp. nov., Massilia aquatica sp. nov., Massilia mucilaginosa sp. nov., Massilia frigida sp. nov. isolated from streams, lakes and regoliths.</title>
        <authorList>
            <person name="Holochova P."/>
            <person name="Sedlacek I."/>
            <person name="Kralova S."/>
            <person name="Maslanova I."/>
            <person name="Busse H.-J."/>
            <person name="Stankova E."/>
            <person name="Vrbovska V."/>
            <person name="Kovarovic V."/>
            <person name="Bartak M."/>
            <person name="Svec P."/>
            <person name="Pantucek R."/>
        </authorList>
    </citation>
    <scope>NUCLEOTIDE SEQUENCE [LARGE SCALE GENOMIC DNA]</scope>
    <source>
        <strain evidence="5 6">CCM 8694</strain>
    </source>
</reference>
<dbReference type="Gene3D" id="1.10.10.60">
    <property type="entry name" value="Homeodomain-like"/>
    <property type="match status" value="1"/>
</dbReference>
<dbReference type="SUPFAM" id="SSF46689">
    <property type="entry name" value="Homeodomain-like"/>
    <property type="match status" value="1"/>
</dbReference>
<keyword evidence="2" id="KW-0238">DNA-binding</keyword>
<evidence type="ECO:0000313" key="5">
    <source>
        <dbReference type="EMBL" id="NHZ66400.1"/>
    </source>
</evidence>
<dbReference type="InterPro" id="IPR050204">
    <property type="entry name" value="AraC_XylS_family_regulators"/>
</dbReference>
<keyword evidence="1" id="KW-0805">Transcription regulation</keyword>
<dbReference type="InterPro" id="IPR046532">
    <property type="entry name" value="DUF6597"/>
</dbReference>
<dbReference type="PROSITE" id="PS01124">
    <property type="entry name" value="HTH_ARAC_FAMILY_2"/>
    <property type="match status" value="1"/>
</dbReference>
<evidence type="ECO:0000256" key="3">
    <source>
        <dbReference type="ARBA" id="ARBA00023163"/>
    </source>
</evidence>
<evidence type="ECO:0000256" key="1">
    <source>
        <dbReference type="ARBA" id="ARBA00023015"/>
    </source>
</evidence>
<dbReference type="InterPro" id="IPR018062">
    <property type="entry name" value="HTH_AraC-typ_CS"/>
</dbReference>
<proteinExistence type="predicted"/>
<feature type="domain" description="HTH araC/xylS-type" evidence="4">
    <location>
        <begin position="206"/>
        <end position="290"/>
    </location>
</feature>
<evidence type="ECO:0000313" key="6">
    <source>
        <dbReference type="Proteomes" id="UP000610594"/>
    </source>
</evidence>
<protein>
    <submittedName>
        <fullName evidence="5">Helix-turn-helix domain-containing protein</fullName>
    </submittedName>
</protein>
<dbReference type="InterPro" id="IPR018060">
    <property type="entry name" value="HTH_AraC"/>
</dbReference>
<accession>A0ABX0N047</accession>
<organism evidence="5 6">
    <name type="scientific">Massilia genomosp. 1</name>
    <dbReference type="NCBI Taxonomy" id="2609280"/>
    <lineage>
        <taxon>Bacteria</taxon>
        <taxon>Pseudomonadati</taxon>
        <taxon>Pseudomonadota</taxon>
        <taxon>Betaproteobacteria</taxon>
        <taxon>Burkholderiales</taxon>
        <taxon>Oxalobacteraceae</taxon>
        <taxon>Telluria group</taxon>
        <taxon>Massilia</taxon>
    </lineage>
</organism>